<reference evidence="6" key="1">
    <citation type="submission" date="2017-02" db="UniProtKB">
        <authorList>
            <consortium name="WormBaseParasite"/>
        </authorList>
    </citation>
    <scope>IDENTIFICATION</scope>
</reference>
<dbReference type="Pfam" id="PF00635">
    <property type="entry name" value="Motile_Sperm"/>
    <property type="match status" value="1"/>
</dbReference>
<evidence type="ECO:0000313" key="6">
    <source>
        <dbReference type="WBParaSite" id="ASIM_0001718901-mRNA-1"/>
    </source>
</evidence>
<evidence type="ECO:0000259" key="3">
    <source>
        <dbReference type="PROSITE" id="PS50202"/>
    </source>
</evidence>
<gene>
    <name evidence="4" type="ORF">ASIM_LOCUS16596</name>
</gene>
<evidence type="ECO:0000256" key="2">
    <source>
        <dbReference type="SAM" id="MobiDB-lite"/>
    </source>
</evidence>
<dbReference type="AlphaFoldDB" id="A0A0M3K898"/>
<name>A0A0M3K898_ANISI</name>
<dbReference type="InterPro" id="IPR013783">
    <property type="entry name" value="Ig-like_fold"/>
</dbReference>
<dbReference type="InterPro" id="IPR000535">
    <property type="entry name" value="MSP_dom"/>
</dbReference>
<dbReference type="Gene3D" id="2.60.40.10">
    <property type="entry name" value="Immunoglobulins"/>
    <property type="match status" value="1"/>
</dbReference>
<evidence type="ECO:0000256" key="1">
    <source>
        <dbReference type="RuleBase" id="RU003425"/>
    </source>
</evidence>
<feature type="compositionally biased region" description="Basic and acidic residues" evidence="2">
    <location>
        <begin position="220"/>
        <end position="239"/>
    </location>
</feature>
<evidence type="ECO:0000313" key="5">
    <source>
        <dbReference type="Proteomes" id="UP000267096"/>
    </source>
</evidence>
<feature type="domain" description="MSP" evidence="3">
    <location>
        <begin position="5"/>
        <end position="122"/>
    </location>
</feature>
<protein>
    <recommendedName>
        <fullName evidence="1">Major sperm protein</fullName>
    </recommendedName>
</protein>
<accession>A0A0M3K898</accession>
<feature type="region of interest" description="Disordered" evidence="2">
    <location>
        <begin position="102"/>
        <end position="239"/>
    </location>
</feature>
<sequence length="239" mass="26604">MSEFILQLEPAEKIVFSGKLGEEAVPTALKITNTTKDRQVCKVKCTSNEMFRIRPPVFALKAGEEGTVKLTFNAGKTVPENGKHYFVVYYIKSDDESKAPRACWADHKEGPDGTKRLYVDFKDEGEGGEGGEKKEGEGEGEKKEGEGEKKEGEGEKKEGEGEKKEGEGEKKEGEGEKKEGEGEKKEGEEEKKEGEGEKKEEEKKEEEKVSTQPVSNMIFQKEDGQKADEKKEGEGEKKD</sequence>
<keyword evidence="1" id="KW-0963">Cytoplasm</keyword>
<dbReference type="Proteomes" id="UP000267096">
    <property type="component" value="Unassembled WGS sequence"/>
</dbReference>
<dbReference type="PANTHER" id="PTHR21513:SF19">
    <property type="entry name" value="MAJOR SPERM PROTEIN"/>
    <property type="match status" value="1"/>
</dbReference>
<comment type="function">
    <text evidence="1">Central component in molecular interactions underlying sperm crawling. Forms an extensive filament system that extends from sperm villipoda, along the leading edge of the pseudopod.</text>
</comment>
<organism evidence="6">
    <name type="scientific">Anisakis simplex</name>
    <name type="common">Herring worm</name>
    <dbReference type="NCBI Taxonomy" id="6269"/>
    <lineage>
        <taxon>Eukaryota</taxon>
        <taxon>Metazoa</taxon>
        <taxon>Ecdysozoa</taxon>
        <taxon>Nematoda</taxon>
        <taxon>Chromadorea</taxon>
        <taxon>Rhabditida</taxon>
        <taxon>Spirurina</taxon>
        <taxon>Ascaridomorpha</taxon>
        <taxon>Ascaridoidea</taxon>
        <taxon>Anisakidae</taxon>
        <taxon>Anisakis</taxon>
        <taxon>Anisakis simplex complex</taxon>
    </lineage>
</organism>
<keyword evidence="5" id="KW-1185">Reference proteome</keyword>
<dbReference type="PROSITE" id="PS50202">
    <property type="entry name" value="MSP"/>
    <property type="match status" value="1"/>
</dbReference>
<keyword evidence="1" id="KW-0206">Cytoskeleton</keyword>
<dbReference type="SUPFAM" id="SSF49354">
    <property type="entry name" value="PapD-like"/>
    <property type="match status" value="1"/>
</dbReference>
<dbReference type="EMBL" id="UYRR01033235">
    <property type="protein sequence ID" value="VDK58227.1"/>
    <property type="molecule type" value="Genomic_DNA"/>
</dbReference>
<dbReference type="WBParaSite" id="ASIM_0001718901-mRNA-1">
    <property type="protein sequence ID" value="ASIM_0001718901-mRNA-1"/>
    <property type="gene ID" value="ASIM_0001718901"/>
</dbReference>
<reference evidence="4 5" key="2">
    <citation type="submission" date="2018-11" db="EMBL/GenBank/DDBJ databases">
        <authorList>
            <consortium name="Pathogen Informatics"/>
        </authorList>
    </citation>
    <scope>NUCLEOTIDE SEQUENCE [LARGE SCALE GENOMIC DNA]</scope>
</reference>
<dbReference type="OrthoDB" id="75724at2759"/>
<dbReference type="PANTHER" id="PTHR21513">
    <property type="entry name" value="MAJOR SPERM PROTEIN"/>
    <property type="match status" value="1"/>
</dbReference>
<proteinExistence type="predicted"/>
<feature type="compositionally biased region" description="Basic and acidic residues" evidence="2">
    <location>
        <begin position="102"/>
        <end position="209"/>
    </location>
</feature>
<evidence type="ECO:0000313" key="4">
    <source>
        <dbReference type="EMBL" id="VDK58227.1"/>
    </source>
</evidence>
<dbReference type="InterPro" id="IPR008962">
    <property type="entry name" value="PapD-like_sf"/>
</dbReference>